<evidence type="ECO:0000256" key="1">
    <source>
        <dbReference type="SAM" id="SignalP"/>
    </source>
</evidence>
<dbReference type="PROSITE" id="PS51257">
    <property type="entry name" value="PROKAR_LIPOPROTEIN"/>
    <property type="match status" value="1"/>
</dbReference>
<gene>
    <name evidence="2" type="ORF">HXK21_07400</name>
</gene>
<evidence type="ECO:0000313" key="2">
    <source>
        <dbReference type="EMBL" id="MBF0970849.1"/>
    </source>
</evidence>
<proteinExistence type="predicted"/>
<organism evidence="2 3">
    <name type="scientific">Alloprevotella tannerae</name>
    <dbReference type="NCBI Taxonomy" id="76122"/>
    <lineage>
        <taxon>Bacteria</taxon>
        <taxon>Pseudomonadati</taxon>
        <taxon>Bacteroidota</taxon>
        <taxon>Bacteroidia</taxon>
        <taxon>Bacteroidales</taxon>
        <taxon>Prevotellaceae</taxon>
        <taxon>Alloprevotella</taxon>
    </lineage>
</organism>
<name>A0A929S046_9BACT</name>
<evidence type="ECO:0000313" key="3">
    <source>
        <dbReference type="Proteomes" id="UP000704068"/>
    </source>
</evidence>
<feature type="chain" id="PRO_5037042909" evidence="1">
    <location>
        <begin position="27"/>
        <end position="301"/>
    </location>
</feature>
<dbReference type="Proteomes" id="UP000704068">
    <property type="component" value="Unassembled WGS sequence"/>
</dbReference>
<keyword evidence="1" id="KW-0732">Signal</keyword>
<comment type="caution">
    <text evidence="2">The sequence shown here is derived from an EMBL/GenBank/DDBJ whole genome shotgun (WGS) entry which is preliminary data.</text>
</comment>
<sequence length="301" mass="34745">MKKIYNSGLSFFLLMCGLMISLTACSNNKGEDIPDDSDPSVSTSSDSVIVRLTPTSGVHTDQDLNGLLLGDTIYYDFRIVDTKAPKNTTYTLDFEGAGSADYHRRINQDFKLMIGKVEDGDSVKEWETINEFPYVLPSSGLYQIKYITMSDGTFIHDLKIQRRVDEKPKGKITHQPVLFNVLRVELWFEEYTYRKHGRRRYRNNFYFKVRCGEFNTDQLFNNSGLSSNERSYTYKIFYDGKVFNGTFQGNVPQYFYEDKEQHGGRPEVKNLVVSNFVLNITSADNPTPTSFQFKNLKLEKR</sequence>
<protein>
    <submittedName>
        <fullName evidence="2">Uncharacterized protein</fullName>
    </submittedName>
</protein>
<dbReference type="AlphaFoldDB" id="A0A929S046"/>
<dbReference type="EMBL" id="JABZGR010000025">
    <property type="protein sequence ID" value="MBF0970849.1"/>
    <property type="molecule type" value="Genomic_DNA"/>
</dbReference>
<accession>A0A929S046</accession>
<reference evidence="2" key="1">
    <citation type="submission" date="2020-04" db="EMBL/GenBank/DDBJ databases">
        <title>Deep metagenomics examines the oral microbiome during advanced dental caries in children, revealing novel taxa and co-occurrences with host molecules.</title>
        <authorList>
            <person name="Baker J.L."/>
            <person name="Morton J.T."/>
            <person name="Dinis M."/>
            <person name="Alvarez R."/>
            <person name="Tran N.C."/>
            <person name="Knight R."/>
            <person name="Edlund A."/>
        </authorList>
    </citation>
    <scope>NUCLEOTIDE SEQUENCE</scope>
    <source>
        <strain evidence="2">JCVI_34_bin.1</strain>
    </source>
</reference>
<feature type="signal peptide" evidence="1">
    <location>
        <begin position="1"/>
        <end position="26"/>
    </location>
</feature>
<dbReference type="RefSeq" id="WP_303764493.1">
    <property type="nucleotide sequence ID" value="NZ_JABZGR010000025.1"/>
</dbReference>